<accession>A0ABS0JBM8</accession>
<evidence type="ECO:0000313" key="2">
    <source>
        <dbReference type="Proteomes" id="UP000614915"/>
    </source>
</evidence>
<comment type="caution">
    <text evidence="1">The sequence shown here is derived from an EMBL/GenBank/DDBJ whole genome shotgun (WGS) entry which is preliminary data.</text>
</comment>
<keyword evidence="2" id="KW-1185">Reference proteome</keyword>
<gene>
    <name evidence="1" type="ORF">IW248_000755</name>
</gene>
<evidence type="ECO:0000313" key="1">
    <source>
        <dbReference type="EMBL" id="MBG6064468.1"/>
    </source>
</evidence>
<proteinExistence type="predicted"/>
<dbReference type="EMBL" id="JADOTX010000001">
    <property type="protein sequence ID" value="MBG6064468.1"/>
    <property type="molecule type" value="Genomic_DNA"/>
</dbReference>
<sequence>MQVLTAAARSGFFSFTGLQPTQFRQLVRLVAERGGDGVADGRPVIADGGYRGDSTPGNALTHLERSPLADIRWECLNRAG</sequence>
<organism evidence="1 2">
    <name type="scientific">Micromonospora ureilytica</name>
    <dbReference type="NCBI Taxonomy" id="709868"/>
    <lineage>
        <taxon>Bacteria</taxon>
        <taxon>Bacillati</taxon>
        <taxon>Actinomycetota</taxon>
        <taxon>Actinomycetes</taxon>
        <taxon>Micromonosporales</taxon>
        <taxon>Micromonosporaceae</taxon>
        <taxon>Micromonospora</taxon>
    </lineage>
</organism>
<name>A0ABS0JBM8_9ACTN</name>
<protein>
    <submittedName>
        <fullName evidence="1">Uncharacterized protein</fullName>
    </submittedName>
</protein>
<dbReference type="Proteomes" id="UP000614915">
    <property type="component" value="Unassembled WGS sequence"/>
</dbReference>
<reference evidence="1 2" key="1">
    <citation type="submission" date="2020-11" db="EMBL/GenBank/DDBJ databases">
        <title>Sequencing the genomes of 1000 actinobacteria strains.</title>
        <authorList>
            <person name="Klenk H.-P."/>
        </authorList>
    </citation>
    <scope>NUCLEOTIDE SEQUENCE [LARGE SCALE GENOMIC DNA]</scope>
    <source>
        <strain evidence="1 2">DSM 101692</strain>
    </source>
</reference>